<comment type="caution">
    <text evidence="2">The sequence shown here is derived from an EMBL/GenBank/DDBJ whole genome shotgun (WGS) entry which is preliminary data.</text>
</comment>
<keyword evidence="3" id="KW-1185">Reference proteome</keyword>
<proteinExistence type="predicted"/>
<evidence type="ECO:0000256" key="1">
    <source>
        <dbReference type="SAM" id="MobiDB-lite"/>
    </source>
</evidence>
<reference evidence="2" key="1">
    <citation type="submission" date="2021-05" db="EMBL/GenBank/DDBJ databases">
        <title>Comparative genomics of three Colletotrichum scovillei strains and genetic complementation revealed genes involved fungal growth and virulence on chili pepper.</title>
        <authorList>
            <person name="Hsieh D.-K."/>
            <person name="Chuang S.-C."/>
            <person name="Chen C.-Y."/>
            <person name="Chao Y.-T."/>
            <person name="Lu M.-Y.J."/>
            <person name="Lee M.-H."/>
            <person name="Shih M.-C."/>
        </authorList>
    </citation>
    <scope>NUCLEOTIDE SEQUENCE</scope>
    <source>
        <strain evidence="2">Coll-153</strain>
    </source>
</reference>
<dbReference type="EMBL" id="JAESDN010000003">
    <property type="protein sequence ID" value="KAG7053907.1"/>
    <property type="molecule type" value="Genomic_DNA"/>
</dbReference>
<feature type="region of interest" description="Disordered" evidence="1">
    <location>
        <begin position="38"/>
        <end position="78"/>
    </location>
</feature>
<organism evidence="2 3">
    <name type="scientific">Colletotrichum scovillei</name>
    <dbReference type="NCBI Taxonomy" id="1209932"/>
    <lineage>
        <taxon>Eukaryota</taxon>
        <taxon>Fungi</taxon>
        <taxon>Dikarya</taxon>
        <taxon>Ascomycota</taxon>
        <taxon>Pezizomycotina</taxon>
        <taxon>Sordariomycetes</taxon>
        <taxon>Hypocreomycetidae</taxon>
        <taxon>Glomerellales</taxon>
        <taxon>Glomerellaceae</taxon>
        <taxon>Colletotrichum</taxon>
        <taxon>Colletotrichum acutatum species complex</taxon>
    </lineage>
</organism>
<gene>
    <name evidence="2" type="ORF">JMJ77_000985</name>
</gene>
<sequence length="78" mass="8535">MQQLGYEMHRETASSQVAEAGICCCDIQHWTKLLYRGHPADSAGGSSQDRPHAVLPNRSMPIVIRGKSGDHYQSAEPA</sequence>
<name>A0A9P7RCA8_9PEZI</name>
<protein>
    <submittedName>
        <fullName evidence="2">Uncharacterized protein</fullName>
    </submittedName>
</protein>
<accession>A0A9P7RCA8</accession>
<evidence type="ECO:0000313" key="3">
    <source>
        <dbReference type="Proteomes" id="UP000699042"/>
    </source>
</evidence>
<evidence type="ECO:0000313" key="2">
    <source>
        <dbReference type="EMBL" id="KAG7053907.1"/>
    </source>
</evidence>
<dbReference type="AlphaFoldDB" id="A0A9P7RCA8"/>
<dbReference type="Proteomes" id="UP000699042">
    <property type="component" value="Unassembled WGS sequence"/>
</dbReference>